<proteinExistence type="predicted"/>
<evidence type="ECO:0000259" key="1">
    <source>
        <dbReference type="Pfam" id="PF00535"/>
    </source>
</evidence>
<reference evidence="2 3" key="1">
    <citation type="journal article" date="2019" name="Appl. Environ. Microbiol.">
        <title>Dissecting the evolutionary development of the Bifidobacterium animalis species through comparative genomics analyses.</title>
        <authorList>
            <person name="Lugli G.A."/>
            <person name="Mancino W."/>
            <person name="Milani C."/>
            <person name="Duranti S."/>
            <person name="Mancabelli L."/>
            <person name="Napoli S."/>
            <person name="Mangifesta M."/>
            <person name="Viappiani A."/>
            <person name="Anzalone R."/>
            <person name="Longhi G."/>
            <person name="van Sinderen D."/>
            <person name="Ventura M."/>
            <person name="Turroni F."/>
        </authorList>
    </citation>
    <scope>NUCLEOTIDE SEQUENCE [LARGE SCALE GENOMIC DNA]</scope>
    <source>
        <strain evidence="2 3">2011B</strain>
    </source>
</reference>
<evidence type="ECO:0000313" key="2">
    <source>
        <dbReference type="EMBL" id="RYM93671.1"/>
    </source>
</evidence>
<dbReference type="SUPFAM" id="SSF53448">
    <property type="entry name" value="Nucleotide-diphospho-sugar transferases"/>
    <property type="match status" value="1"/>
</dbReference>
<keyword evidence="2" id="KW-0808">Transferase</keyword>
<comment type="caution">
    <text evidence="2">The sequence shown here is derived from an EMBL/GenBank/DDBJ whole genome shotgun (WGS) entry which is preliminary data.</text>
</comment>
<dbReference type="EMBL" id="RSCO01000031">
    <property type="protein sequence ID" value="RYM93671.1"/>
    <property type="molecule type" value="Genomic_DNA"/>
</dbReference>
<dbReference type="AlphaFoldDB" id="A0A8B3RHA3"/>
<protein>
    <submittedName>
        <fullName evidence="2">Glycosyl transferase family 2</fullName>
    </submittedName>
</protein>
<feature type="domain" description="Glycosyltransferase 2-like" evidence="1">
    <location>
        <begin position="25"/>
        <end position="133"/>
    </location>
</feature>
<dbReference type="Proteomes" id="UP000293613">
    <property type="component" value="Unassembled WGS sequence"/>
</dbReference>
<accession>A0A8B3RHA3</accession>
<dbReference type="Gene3D" id="3.90.550.10">
    <property type="entry name" value="Spore Coat Polysaccharide Biosynthesis Protein SpsA, Chain A"/>
    <property type="match status" value="1"/>
</dbReference>
<gene>
    <name evidence="2" type="ORF">PG2011B_1406</name>
</gene>
<evidence type="ECO:0000313" key="3">
    <source>
        <dbReference type="Proteomes" id="UP000293613"/>
    </source>
</evidence>
<dbReference type="InterPro" id="IPR001173">
    <property type="entry name" value="Glyco_trans_2-like"/>
</dbReference>
<sequence>MTWWTIYLICKGSRYIVNKDIAAGIVLFNPDKERFQNCIDSVLEQVEHLYIFDNSTSPVHVPPNPKITYITENINKGIAFALNSIMKCAEEDGFFWVLTMDQDSILPRGMVQDFQMRIKDDNGKTAIFCPQVIDKRRAYMSAMVSDSVIEVSECITSASCTSIQAWRTVGQFDDWLFIDLVDNDFCKRLSATGYLIKQVNNWVLDQEFGKIIPKSPRSQKFWIRLSQLLRNKNIAKFSYNKYVSPMRVYYTNRNIIYVNRKLEDFGPTAYSNYNCKTYIGFIASFNIPSLLRAQQKRKVLSAILRGICDGLHSHPAKWKAPSLRYIIR</sequence>
<dbReference type="GO" id="GO:0016740">
    <property type="term" value="F:transferase activity"/>
    <property type="evidence" value="ECO:0007669"/>
    <property type="project" value="UniProtKB-KW"/>
</dbReference>
<organism evidence="2 3">
    <name type="scientific">Bifidobacterium animalis subsp. lactis</name>
    <name type="common">Bifidobacterium lactis</name>
    <dbReference type="NCBI Taxonomy" id="302911"/>
    <lineage>
        <taxon>Bacteria</taxon>
        <taxon>Bacillati</taxon>
        <taxon>Actinomycetota</taxon>
        <taxon>Actinomycetes</taxon>
        <taxon>Bifidobacteriales</taxon>
        <taxon>Bifidobacteriaceae</taxon>
        <taxon>Bifidobacterium</taxon>
    </lineage>
</organism>
<name>A0A8B3RHA3_BIFAN</name>
<dbReference type="InterPro" id="IPR029044">
    <property type="entry name" value="Nucleotide-diphossugar_trans"/>
</dbReference>
<dbReference type="Pfam" id="PF00535">
    <property type="entry name" value="Glycos_transf_2"/>
    <property type="match status" value="1"/>
</dbReference>